<dbReference type="GO" id="GO:0031222">
    <property type="term" value="P:arabinan catabolic process"/>
    <property type="evidence" value="ECO:0007669"/>
    <property type="project" value="TreeGrafter"/>
</dbReference>
<proteinExistence type="inferred from homology"/>
<comment type="similarity">
    <text evidence="1">Belongs to the glycosyl hydrolase 3 family.</text>
</comment>
<dbReference type="AlphaFoldDB" id="A0A7J7HVL4"/>
<dbReference type="Gene3D" id="3.20.20.300">
    <property type="entry name" value="Glycoside hydrolase, family 3, N-terminal domain"/>
    <property type="match status" value="1"/>
</dbReference>
<evidence type="ECO:0000313" key="4">
    <source>
        <dbReference type="Proteomes" id="UP000593564"/>
    </source>
</evidence>
<reference evidence="3 4" key="2">
    <citation type="submission" date="2020-07" db="EMBL/GenBank/DDBJ databases">
        <title>Genome assembly of wild tea tree DASZ reveals pedigree and selection history of tea varieties.</title>
        <authorList>
            <person name="Zhang W."/>
        </authorList>
    </citation>
    <scope>NUCLEOTIDE SEQUENCE [LARGE SCALE GENOMIC DNA]</scope>
    <source>
        <strain evidence="4">cv. G240</strain>
        <tissue evidence="3">Leaf</tissue>
    </source>
</reference>
<dbReference type="Proteomes" id="UP000593564">
    <property type="component" value="Unassembled WGS sequence"/>
</dbReference>
<keyword evidence="4" id="KW-1185">Reference proteome</keyword>
<dbReference type="InterPro" id="IPR017853">
    <property type="entry name" value="GH"/>
</dbReference>
<dbReference type="EMBL" id="JACBKZ010000002">
    <property type="protein sequence ID" value="KAF5956902.1"/>
    <property type="molecule type" value="Genomic_DNA"/>
</dbReference>
<reference evidence="4" key="1">
    <citation type="journal article" date="2020" name="Nat. Commun.">
        <title>Genome assembly of wild tea tree DASZ reveals pedigree and selection history of tea varieties.</title>
        <authorList>
            <person name="Zhang W."/>
            <person name="Zhang Y."/>
            <person name="Qiu H."/>
            <person name="Guo Y."/>
            <person name="Wan H."/>
            <person name="Zhang X."/>
            <person name="Scossa F."/>
            <person name="Alseekh S."/>
            <person name="Zhang Q."/>
            <person name="Wang P."/>
            <person name="Xu L."/>
            <person name="Schmidt M.H."/>
            <person name="Jia X."/>
            <person name="Li D."/>
            <person name="Zhu A."/>
            <person name="Guo F."/>
            <person name="Chen W."/>
            <person name="Ni D."/>
            <person name="Usadel B."/>
            <person name="Fernie A.R."/>
            <person name="Wen W."/>
        </authorList>
    </citation>
    <scope>NUCLEOTIDE SEQUENCE [LARGE SCALE GENOMIC DNA]</scope>
    <source>
        <strain evidence="4">cv. G240</strain>
    </source>
</reference>
<dbReference type="GO" id="GO:0009044">
    <property type="term" value="F:xylan 1,4-beta-xylosidase activity"/>
    <property type="evidence" value="ECO:0007669"/>
    <property type="project" value="InterPro"/>
</dbReference>
<gene>
    <name evidence="3" type="ORF">HYC85_004127</name>
</gene>
<evidence type="ECO:0000256" key="1">
    <source>
        <dbReference type="ARBA" id="ARBA00005336"/>
    </source>
</evidence>
<dbReference type="GO" id="GO:0046556">
    <property type="term" value="F:alpha-L-arabinofuranosidase activity"/>
    <property type="evidence" value="ECO:0007669"/>
    <property type="project" value="TreeGrafter"/>
</dbReference>
<comment type="caution">
    <text evidence="3">The sequence shown here is derived from an EMBL/GenBank/DDBJ whole genome shotgun (WGS) entry which is preliminary data.</text>
</comment>
<dbReference type="GO" id="GO:0045493">
    <property type="term" value="P:xylan catabolic process"/>
    <property type="evidence" value="ECO:0007669"/>
    <property type="project" value="InterPro"/>
</dbReference>
<evidence type="ECO:0000256" key="2">
    <source>
        <dbReference type="ARBA" id="ARBA00022801"/>
    </source>
</evidence>
<dbReference type="InterPro" id="IPR036962">
    <property type="entry name" value="Glyco_hydro_3_N_sf"/>
</dbReference>
<dbReference type="PANTHER" id="PTHR42721">
    <property type="entry name" value="SUGAR HYDROLASE-RELATED"/>
    <property type="match status" value="1"/>
</dbReference>
<dbReference type="SUPFAM" id="SSF51445">
    <property type="entry name" value="(Trans)glycosidases"/>
    <property type="match status" value="1"/>
</dbReference>
<sequence>MFRDPRWGREQETAGEDPFVFVEYAVNYARGLLEVGQDGNFSAVRLKVVACCKQHYTAYDSGQIPLRCQGITKTFFC</sequence>
<keyword evidence="2" id="KW-0378">Hydrolase</keyword>
<organism evidence="3 4">
    <name type="scientific">Camellia sinensis</name>
    <name type="common">Tea plant</name>
    <name type="synonym">Thea sinensis</name>
    <dbReference type="NCBI Taxonomy" id="4442"/>
    <lineage>
        <taxon>Eukaryota</taxon>
        <taxon>Viridiplantae</taxon>
        <taxon>Streptophyta</taxon>
        <taxon>Embryophyta</taxon>
        <taxon>Tracheophyta</taxon>
        <taxon>Spermatophyta</taxon>
        <taxon>Magnoliopsida</taxon>
        <taxon>eudicotyledons</taxon>
        <taxon>Gunneridae</taxon>
        <taxon>Pentapetalae</taxon>
        <taxon>asterids</taxon>
        <taxon>Ericales</taxon>
        <taxon>Theaceae</taxon>
        <taxon>Camellia</taxon>
    </lineage>
</organism>
<name>A0A7J7HVL4_CAMSI</name>
<protein>
    <recommendedName>
        <fullName evidence="5">Glycoside hydrolase family 3 N-terminal domain-containing protein</fullName>
    </recommendedName>
</protein>
<evidence type="ECO:0008006" key="5">
    <source>
        <dbReference type="Google" id="ProtNLM"/>
    </source>
</evidence>
<dbReference type="PANTHER" id="PTHR42721:SF3">
    <property type="entry name" value="BETA-D-XYLOSIDASE 5-RELATED"/>
    <property type="match status" value="1"/>
</dbReference>
<evidence type="ECO:0000313" key="3">
    <source>
        <dbReference type="EMBL" id="KAF5956902.1"/>
    </source>
</evidence>
<accession>A0A7J7HVL4</accession>
<dbReference type="InterPro" id="IPR044993">
    <property type="entry name" value="BXL"/>
</dbReference>